<feature type="compositionally biased region" description="Low complexity" evidence="1">
    <location>
        <begin position="292"/>
        <end position="310"/>
    </location>
</feature>
<dbReference type="Gene3D" id="3.30.900.20">
    <property type="match status" value="1"/>
</dbReference>
<dbReference type="Proteomes" id="UP000076871">
    <property type="component" value="Unassembled WGS sequence"/>
</dbReference>
<dbReference type="InterPro" id="IPR053729">
    <property type="entry name" value="MAD2L1BP_domain_sf"/>
</dbReference>
<sequence>MILAPSAPPPPSMSPERPAGSRALSPVRFPEETQDDNENTFQAQGQGARLTIPHVVLEENNIPFAMAASLATSLLGHVLFLKSQIPFPVVQLARMPGGSSDPRTAKKRAELLAAFDTLSSHLRTTFSALSSAMSQRKGKRSENESPSKAGSAYLAFVLGPSVGAARAKVVLVVDGLDVKVMRQKDETTSGLDSVATTDNESPDRLDQDQSKDGRLTRDVRNSRTGTYFDDEGSSEEDNADATDDEGSISSEIATDPPASRSPSPSPSPFQSPRQSFVPFQDQVTTPPPSKTPLWPSALSSGPLSSPSSLSKEATETVHCHPSSLSEPATASSFRTFIPFRDQESMLPQTSPLRQLPLSSPPLTPPSQPRVWAITPFQDSDDRTPERTPLRPLPLISQIPSQNHLATLIKTDLHEEEQNRKPLGRTPLKVLSSHPASQSQPATPAKFNTLTEDQKKIRAAERLLSRTLANACAEDEGGMSCELAPTHAHVLLRAPRRFVHPAWVPKQNLTRSLEGMLQTFLEEARCMEGSRQDKRSGARKGVKTEGVWVSCRGGEINPDVKLNVRENQDEEDEDEEEDEMIWWAWDGKIIGFADW</sequence>
<reference evidence="2 3" key="1">
    <citation type="journal article" date="2016" name="Mol. Biol. Evol.">
        <title>Comparative Genomics of Early-Diverging Mushroom-Forming Fungi Provides Insights into the Origins of Lignocellulose Decay Capabilities.</title>
        <authorList>
            <person name="Nagy L.G."/>
            <person name="Riley R."/>
            <person name="Tritt A."/>
            <person name="Adam C."/>
            <person name="Daum C."/>
            <person name="Floudas D."/>
            <person name="Sun H."/>
            <person name="Yadav J.S."/>
            <person name="Pangilinan J."/>
            <person name="Larsson K.H."/>
            <person name="Matsuura K."/>
            <person name="Barry K."/>
            <person name="Labutti K."/>
            <person name="Kuo R."/>
            <person name="Ohm R.A."/>
            <person name="Bhattacharya S.S."/>
            <person name="Shirouzu T."/>
            <person name="Yoshinaga Y."/>
            <person name="Martin F.M."/>
            <person name="Grigoriev I.V."/>
            <person name="Hibbett D.S."/>
        </authorList>
    </citation>
    <scope>NUCLEOTIDE SEQUENCE [LARGE SCALE GENOMIC DNA]</scope>
    <source>
        <strain evidence="2 3">93-53</strain>
    </source>
</reference>
<feature type="compositionally biased region" description="Pro residues" evidence="1">
    <location>
        <begin position="1"/>
        <end position="13"/>
    </location>
</feature>
<evidence type="ECO:0000256" key="1">
    <source>
        <dbReference type="SAM" id="MobiDB-lite"/>
    </source>
</evidence>
<dbReference type="GeneID" id="63824694"/>
<keyword evidence="3" id="KW-1185">Reference proteome</keyword>
<proteinExistence type="predicted"/>
<feature type="region of interest" description="Disordered" evidence="1">
    <location>
        <begin position="425"/>
        <end position="448"/>
    </location>
</feature>
<organism evidence="2 3">
    <name type="scientific">Laetiporus sulphureus 93-53</name>
    <dbReference type="NCBI Taxonomy" id="1314785"/>
    <lineage>
        <taxon>Eukaryota</taxon>
        <taxon>Fungi</taxon>
        <taxon>Dikarya</taxon>
        <taxon>Basidiomycota</taxon>
        <taxon>Agaricomycotina</taxon>
        <taxon>Agaricomycetes</taxon>
        <taxon>Polyporales</taxon>
        <taxon>Laetiporus</taxon>
    </lineage>
</organism>
<dbReference type="OrthoDB" id="2387165at2759"/>
<evidence type="ECO:0000313" key="3">
    <source>
        <dbReference type="Proteomes" id="UP000076871"/>
    </source>
</evidence>
<dbReference type="AlphaFoldDB" id="A0A165ILT0"/>
<dbReference type="EMBL" id="KV427605">
    <property type="protein sequence ID" value="KZT13258.1"/>
    <property type="molecule type" value="Genomic_DNA"/>
</dbReference>
<evidence type="ECO:0000313" key="2">
    <source>
        <dbReference type="EMBL" id="KZT13258.1"/>
    </source>
</evidence>
<accession>A0A165ILT0</accession>
<dbReference type="STRING" id="1314785.A0A165ILT0"/>
<protein>
    <submittedName>
        <fullName evidence="2">Uncharacterized protein</fullName>
    </submittedName>
</protein>
<dbReference type="InParanoid" id="A0A165ILT0"/>
<feature type="compositionally biased region" description="Basic and acidic residues" evidence="1">
    <location>
        <begin position="201"/>
        <end position="221"/>
    </location>
</feature>
<gene>
    <name evidence="2" type="ORF">LAESUDRAFT_719602</name>
</gene>
<feature type="region of interest" description="Disordered" evidence="1">
    <location>
        <begin position="185"/>
        <end position="327"/>
    </location>
</feature>
<name>A0A165ILT0_9APHY</name>
<feature type="compositionally biased region" description="Polar residues" evidence="1">
    <location>
        <begin position="188"/>
        <end position="199"/>
    </location>
</feature>
<feature type="region of interest" description="Disordered" evidence="1">
    <location>
        <begin position="1"/>
        <end position="46"/>
    </location>
</feature>
<feature type="compositionally biased region" description="Polar residues" evidence="1">
    <location>
        <begin position="433"/>
        <end position="448"/>
    </location>
</feature>
<feature type="compositionally biased region" description="Acidic residues" evidence="1">
    <location>
        <begin position="228"/>
        <end position="246"/>
    </location>
</feature>
<dbReference type="RefSeq" id="XP_040770768.1">
    <property type="nucleotide sequence ID" value="XM_040907665.1"/>
</dbReference>